<dbReference type="RefSeq" id="WP_130245488.1">
    <property type="nucleotide sequence ID" value="NZ_PPUZ01000039.1"/>
</dbReference>
<evidence type="ECO:0000313" key="3">
    <source>
        <dbReference type="Proteomes" id="UP000292345"/>
    </source>
</evidence>
<sequence>MKIRNVVSFMLVLGALFLLVKAHAHTLAVHEVEERTSIGQSTDLVPLGTAYQSKGKLFLGLQSVLDKQVEHLGNTHIDFRVGVDLSYQQALKLIDGKVDAGFELPAVRVDAGSNYAKDISADRYTGTYTVYSSIKPKSRILVPSDDIGYQPTLAAKELATAYPGNKASNLGDGFVQGFAYGSNVVINMKIEYRNETDKRAIGGYLSVDWIGKVKVDGELQKISEEKRNSVNITISGMQSGGDPNRLFQVIPDGIMQCTLLNPQPCFNLFEAAIHYLKTDYINQFDSLADYNITDVYTASYLDSGADLQQLIPDNGYTPVNYLTRLVIKELTARWIEERLVYRRAKNLQRYYAAQFSAEQLLQLQDIERKSRANANLFADLVDYCERNPEGNHCINYEADNLIYFHDYSAISDVLR</sequence>
<organism evidence="2 3">
    <name type="scientific">Pseudoalteromonas rubra</name>
    <dbReference type="NCBI Taxonomy" id="43658"/>
    <lineage>
        <taxon>Bacteria</taxon>
        <taxon>Pseudomonadati</taxon>
        <taxon>Pseudomonadota</taxon>
        <taxon>Gammaproteobacteria</taxon>
        <taxon>Alteromonadales</taxon>
        <taxon>Pseudoalteromonadaceae</taxon>
        <taxon>Pseudoalteromonas</taxon>
    </lineage>
</organism>
<proteinExistence type="predicted"/>
<evidence type="ECO:0008006" key="4">
    <source>
        <dbReference type="Google" id="ProtNLM"/>
    </source>
</evidence>
<dbReference type="EMBL" id="PPUZ01000039">
    <property type="protein sequence ID" value="RZM78378.1"/>
    <property type="molecule type" value="Genomic_DNA"/>
</dbReference>
<keyword evidence="1" id="KW-0732">Signal</keyword>
<accession>A0A4V2E2G0</accession>
<comment type="caution">
    <text evidence="2">The sequence shown here is derived from an EMBL/GenBank/DDBJ whole genome shotgun (WGS) entry which is preliminary data.</text>
</comment>
<name>A0A4V2E2G0_9GAMM</name>
<reference evidence="2 3" key="1">
    <citation type="submission" date="2018-01" db="EMBL/GenBank/DDBJ databases">
        <title>Co-occurrence of chitin degradation, pigmentation and bioactivity in marine Pseudoalteromonas.</title>
        <authorList>
            <person name="Paulsen S."/>
            <person name="Gram L."/>
            <person name="Machado H."/>
        </authorList>
    </citation>
    <scope>NUCLEOTIDE SEQUENCE [LARGE SCALE GENOMIC DNA]</scope>
    <source>
        <strain evidence="2 3">S1946</strain>
    </source>
</reference>
<evidence type="ECO:0000313" key="2">
    <source>
        <dbReference type="EMBL" id="RZM78378.1"/>
    </source>
</evidence>
<gene>
    <name evidence="2" type="ORF">C3B51_14470</name>
</gene>
<dbReference type="AlphaFoldDB" id="A0A4V2E2G0"/>
<evidence type="ECO:0000256" key="1">
    <source>
        <dbReference type="SAM" id="SignalP"/>
    </source>
</evidence>
<dbReference type="Proteomes" id="UP000292345">
    <property type="component" value="Unassembled WGS sequence"/>
</dbReference>
<feature type="signal peptide" evidence="1">
    <location>
        <begin position="1"/>
        <end position="24"/>
    </location>
</feature>
<feature type="chain" id="PRO_5020369871" description="Internalin" evidence="1">
    <location>
        <begin position="25"/>
        <end position="415"/>
    </location>
</feature>
<protein>
    <recommendedName>
        <fullName evidence="4">Internalin</fullName>
    </recommendedName>
</protein>